<dbReference type="InterPro" id="IPR014808">
    <property type="entry name" value="DNA_replication_fac_Dna2_N"/>
</dbReference>
<evidence type="ECO:0000256" key="7">
    <source>
        <dbReference type="ARBA" id="ARBA00022806"/>
    </source>
</evidence>
<name>A0ABQ7QE91_PLUXY</name>
<evidence type="ECO:0000256" key="1">
    <source>
        <dbReference type="ARBA" id="ARBA00001966"/>
    </source>
</evidence>
<evidence type="ECO:0000313" key="14">
    <source>
        <dbReference type="Proteomes" id="UP000823941"/>
    </source>
</evidence>
<dbReference type="Proteomes" id="UP000823941">
    <property type="component" value="Chromosome 16"/>
</dbReference>
<comment type="cofactor">
    <cofactor evidence="1">
        <name>[4Fe-4S] cluster</name>
        <dbReference type="ChEBI" id="CHEBI:49883"/>
    </cofactor>
</comment>
<feature type="domain" description="DNA replication factor Dna2 N-terminal" evidence="12">
    <location>
        <begin position="321"/>
        <end position="518"/>
    </location>
</feature>
<accession>A0ABQ7QE91</accession>
<evidence type="ECO:0000256" key="10">
    <source>
        <dbReference type="ARBA" id="ARBA00023014"/>
    </source>
</evidence>
<feature type="region of interest" description="Disordered" evidence="11">
    <location>
        <begin position="123"/>
        <end position="154"/>
    </location>
</feature>
<organism evidence="13 14">
    <name type="scientific">Plutella xylostella</name>
    <name type="common">Diamondback moth</name>
    <name type="synonym">Plutella maculipennis</name>
    <dbReference type="NCBI Taxonomy" id="51655"/>
    <lineage>
        <taxon>Eukaryota</taxon>
        <taxon>Metazoa</taxon>
        <taxon>Ecdysozoa</taxon>
        <taxon>Arthropoda</taxon>
        <taxon>Hexapoda</taxon>
        <taxon>Insecta</taxon>
        <taxon>Pterygota</taxon>
        <taxon>Neoptera</taxon>
        <taxon>Endopterygota</taxon>
        <taxon>Lepidoptera</taxon>
        <taxon>Glossata</taxon>
        <taxon>Ditrysia</taxon>
        <taxon>Yponomeutoidea</taxon>
        <taxon>Plutellidae</taxon>
        <taxon>Plutella</taxon>
    </lineage>
</organism>
<evidence type="ECO:0000256" key="6">
    <source>
        <dbReference type="ARBA" id="ARBA00022801"/>
    </source>
</evidence>
<keyword evidence="7" id="KW-0347">Helicase</keyword>
<evidence type="ECO:0000256" key="9">
    <source>
        <dbReference type="ARBA" id="ARBA00023004"/>
    </source>
</evidence>
<dbReference type="PANTHER" id="PTHR36531">
    <property type="entry name" value="CRISPR-ASSOCIATED EXONUCLEASE CAS4"/>
    <property type="match status" value="1"/>
</dbReference>
<reference evidence="13 14" key="1">
    <citation type="submission" date="2021-06" db="EMBL/GenBank/DDBJ databases">
        <title>A haploid diamondback moth (Plutella xylostella L.) genome assembly resolves 31 chromosomes and identifies a diamide resistance mutation.</title>
        <authorList>
            <person name="Ward C.M."/>
            <person name="Perry K.D."/>
            <person name="Baker G."/>
            <person name="Powis K."/>
            <person name="Heckel D.G."/>
            <person name="Baxter S.W."/>
        </authorList>
    </citation>
    <scope>NUCLEOTIDE SEQUENCE [LARGE SCALE GENOMIC DNA]</scope>
    <source>
        <strain evidence="13 14">LV</strain>
        <tissue evidence="13">Single pupa</tissue>
    </source>
</reference>
<keyword evidence="6" id="KW-0378">Hydrolase</keyword>
<keyword evidence="10" id="KW-0411">Iron-sulfur</keyword>
<keyword evidence="9" id="KW-0408">Iron</keyword>
<feature type="compositionally biased region" description="Basic and acidic residues" evidence="11">
    <location>
        <begin position="202"/>
        <end position="217"/>
    </location>
</feature>
<sequence>MPKALSLKKVSGPAKNQKSITAFFTNSNGNQKTGTSKSEAEPTKPQQGTPLKRKASSPIYNDAKHYMPPQNDTKIIETGIKEEKVSPMKNEADLKHKGKIIKENHVNLLCLEQDKCDSNNFKTIVSNSRQSPRKAKNSNDRANKKISSKPLLNDHAEAIAKNKSRIPLSPIKSEQIENKNHVDRIENSTKDKNTDGVTESCSKMEIKISPKKKDIKSPGRIQKTSPKKSPVAVPSELRRSPGIAKLQTPDKAPNKSPTKNASSVKVALDFDNVDDMFGDDWGNADLVEECSEDLDLSKMQRCEVMSVEHQDGRMLLRLKGTDDKQATCSIEGIWSDTPLAPGEIISIIASRDATDRFAVTTTSGLLVLRSDHLMSTTSVVAGVFCRRKAVLQERFKGVDSANSAMTMGILIHELVQIALTSRLSSLQDLRATADTLIAQSTQMLYDAGLTVEETRMNMEIYLAPLSEFMRNYVVDKPGNVNGQKKKWNGHIDEILDIEENVCCPQLGLKGKIDATLQVTIHERKGLTCATVPLELKSGRASHSAEHRGQIVLYNMMLSVQRAGDPVQQGQRGLLLYLKDAVDLREVSCGHPEKRDLVMLRNQLVQCLGGAPTAVDTEKLCDIEEAATLLSQKLPEPVHHENACAKCAYLTLCSLHLWHTEGPTVSETHPLSKLRPQATGHLTEDHIKYFLHWHALLKMEEKVQMTSSPLHALWTDDAEKRSKRGACAANLKLQSVVPSGDRHVHVFERPDEDLKIDAGNASQRKGPQEGEFCIVSLKNRPWVAAGVISLIKGKYIHILLERNLGRRQTKDTLFYIDTYESYATTVQNLTNLGVLMEDTDRADRLRKLIIDKSPATFEGKLPREVGRLGLKLMRRLNVEQQRRAAGRVRAHARTAAGAARDW</sequence>
<dbReference type="CDD" id="cd22318">
    <property type="entry name" value="DNA2_N-like"/>
    <property type="match status" value="1"/>
</dbReference>
<comment type="similarity">
    <text evidence="2">Belongs to the DNA2/NAM7 helicase family.</text>
</comment>
<feature type="region of interest" description="Disordered" evidence="11">
    <location>
        <begin position="179"/>
        <end position="262"/>
    </location>
</feature>
<evidence type="ECO:0000256" key="11">
    <source>
        <dbReference type="SAM" id="MobiDB-lite"/>
    </source>
</evidence>
<dbReference type="Gene3D" id="3.90.320.10">
    <property type="match status" value="1"/>
</dbReference>
<comment type="caution">
    <text evidence="13">The sequence shown here is derived from an EMBL/GenBank/DDBJ whole genome shotgun (WGS) entry which is preliminary data.</text>
</comment>
<feature type="compositionally biased region" description="Basic and acidic residues" evidence="11">
    <location>
        <begin position="179"/>
        <end position="194"/>
    </location>
</feature>
<feature type="region of interest" description="Disordered" evidence="11">
    <location>
        <begin position="1"/>
        <end position="73"/>
    </location>
</feature>
<keyword evidence="5" id="KW-0547">Nucleotide-binding</keyword>
<dbReference type="PANTHER" id="PTHR36531:SF6">
    <property type="entry name" value="DNA REPLICATION ATP-DEPENDENT HELICASE_NUCLEASE DNA2"/>
    <property type="match status" value="1"/>
</dbReference>
<protein>
    <recommendedName>
        <fullName evidence="12">DNA replication factor Dna2 N-terminal domain-containing protein</fullName>
    </recommendedName>
</protein>
<feature type="compositionally biased region" description="Polar residues" evidence="11">
    <location>
        <begin position="14"/>
        <end position="37"/>
    </location>
</feature>
<evidence type="ECO:0000256" key="2">
    <source>
        <dbReference type="ARBA" id="ARBA00007913"/>
    </source>
</evidence>
<evidence type="ECO:0000256" key="8">
    <source>
        <dbReference type="ARBA" id="ARBA00022840"/>
    </source>
</evidence>
<dbReference type="EMBL" id="JAHIBW010000016">
    <property type="protein sequence ID" value="KAG7303541.1"/>
    <property type="molecule type" value="Genomic_DNA"/>
</dbReference>
<keyword evidence="4" id="KW-0479">Metal-binding</keyword>
<evidence type="ECO:0000259" key="12">
    <source>
        <dbReference type="Pfam" id="PF08696"/>
    </source>
</evidence>
<keyword evidence="8" id="KW-0067">ATP-binding</keyword>
<evidence type="ECO:0000256" key="5">
    <source>
        <dbReference type="ARBA" id="ARBA00022741"/>
    </source>
</evidence>
<gene>
    <name evidence="13" type="ORF">JYU34_012070</name>
</gene>
<evidence type="ECO:0000256" key="3">
    <source>
        <dbReference type="ARBA" id="ARBA00022722"/>
    </source>
</evidence>
<dbReference type="Pfam" id="PF08696">
    <property type="entry name" value="Dna2"/>
    <property type="match status" value="1"/>
</dbReference>
<dbReference type="InterPro" id="IPR011604">
    <property type="entry name" value="PDDEXK-like_dom_sf"/>
</dbReference>
<keyword evidence="3" id="KW-0540">Nuclease</keyword>
<dbReference type="InterPro" id="IPR051827">
    <property type="entry name" value="Cas4_exonuclease"/>
</dbReference>
<keyword evidence="14" id="KW-1185">Reference proteome</keyword>
<proteinExistence type="inferred from homology"/>
<evidence type="ECO:0000256" key="4">
    <source>
        <dbReference type="ARBA" id="ARBA00022723"/>
    </source>
</evidence>
<evidence type="ECO:0000313" key="13">
    <source>
        <dbReference type="EMBL" id="KAG7303541.1"/>
    </source>
</evidence>